<sequence length="78" mass="8404">METDLFLVLGMAILCLAVPAFLSAYSDARRPTAGLIMLALGAGAVIYAVVAHPGGYSLQDLPEVIFRVLAHYFRHLSQ</sequence>
<keyword evidence="1" id="KW-1133">Transmembrane helix</keyword>
<dbReference type="Proteomes" id="UP000199630">
    <property type="component" value="Unassembled WGS sequence"/>
</dbReference>
<protein>
    <recommendedName>
        <fullName evidence="4">50S ribosomal protein L35</fullName>
    </recommendedName>
</protein>
<dbReference type="AlphaFoldDB" id="A0A1I3UN87"/>
<feature type="transmembrane region" description="Helical" evidence="1">
    <location>
        <begin position="6"/>
        <end position="25"/>
    </location>
</feature>
<gene>
    <name evidence="2" type="ORF">SAMN04487991_3136</name>
</gene>
<dbReference type="STRING" id="588602.SAMN04487991_3136"/>
<dbReference type="EMBL" id="FORH01000006">
    <property type="protein sequence ID" value="SFJ84500.1"/>
    <property type="molecule type" value="Genomic_DNA"/>
</dbReference>
<keyword evidence="3" id="KW-1185">Reference proteome</keyword>
<reference evidence="3" key="1">
    <citation type="submission" date="2016-10" db="EMBL/GenBank/DDBJ databases">
        <authorList>
            <person name="Varghese N."/>
            <person name="Submissions S."/>
        </authorList>
    </citation>
    <scope>NUCLEOTIDE SEQUENCE [LARGE SCALE GENOMIC DNA]</scope>
    <source>
        <strain evidence="3">DSM 26471</strain>
    </source>
</reference>
<evidence type="ECO:0000313" key="3">
    <source>
        <dbReference type="Proteomes" id="UP000199630"/>
    </source>
</evidence>
<dbReference type="OrthoDB" id="7875801at2"/>
<feature type="transmembrane region" description="Helical" evidence="1">
    <location>
        <begin position="32"/>
        <end position="50"/>
    </location>
</feature>
<proteinExistence type="predicted"/>
<evidence type="ECO:0008006" key="4">
    <source>
        <dbReference type="Google" id="ProtNLM"/>
    </source>
</evidence>
<evidence type="ECO:0000313" key="2">
    <source>
        <dbReference type="EMBL" id="SFJ84500.1"/>
    </source>
</evidence>
<keyword evidence="1" id="KW-0472">Membrane</keyword>
<dbReference type="RefSeq" id="WP_090061645.1">
    <property type="nucleotide sequence ID" value="NZ_FORH01000006.1"/>
</dbReference>
<organism evidence="2 3">
    <name type="scientific">Celeribacter neptunius</name>
    <dbReference type="NCBI Taxonomy" id="588602"/>
    <lineage>
        <taxon>Bacteria</taxon>
        <taxon>Pseudomonadati</taxon>
        <taxon>Pseudomonadota</taxon>
        <taxon>Alphaproteobacteria</taxon>
        <taxon>Rhodobacterales</taxon>
        <taxon>Roseobacteraceae</taxon>
        <taxon>Celeribacter</taxon>
    </lineage>
</organism>
<keyword evidence="1" id="KW-0812">Transmembrane</keyword>
<name>A0A1I3UN87_9RHOB</name>
<evidence type="ECO:0000256" key="1">
    <source>
        <dbReference type="SAM" id="Phobius"/>
    </source>
</evidence>
<accession>A0A1I3UN87</accession>